<evidence type="ECO:0000259" key="7">
    <source>
        <dbReference type="Pfam" id="PF16177"/>
    </source>
</evidence>
<feature type="region of interest" description="Disordered" evidence="5">
    <location>
        <begin position="700"/>
        <end position="721"/>
    </location>
</feature>
<feature type="domain" description="AMP-dependent synthetase/ligase" evidence="6">
    <location>
        <begin position="112"/>
        <end position="436"/>
    </location>
</feature>
<evidence type="ECO:0000256" key="5">
    <source>
        <dbReference type="SAM" id="MobiDB-lite"/>
    </source>
</evidence>
<dbReference type="GO" id="GO:0006629">
    <property type="term" value="P:lipid metabolic process"/>
    <property type="evidence" value="ECO:0007669"/>
    <property type="project" value="InterPro"/>
</dbReference>
<dbReference type="InterPro" id="IPR000873">
    <property type="entry name" value="AMP-dep_synth/lig_dom"/>
</dbReference>
<dbReference type="InterPro" id="IPR005914">
    <property type="entry name" value="Acac_CoA_synth"/>
</dbReference>
<sequence length="1147" mass="127545">MIAAATIVSENALTTEPKCLWKPSHPENTHMDKFRQLMQSKHQDVKLDNYDELWRWSVKYPELFWSEVWDYTNIISSKKGGHVVDKTLDMDTIPEWFNESQLNFAENLLWCRRSDKTAIIATGEGHEKRFISYEQLYNDVLKFAEALKSLGVVKGDRVAAYIPNCAEAIIAMLATTSIGALWSSTSPDFGTTGVLDRFTQIQPKVLISVNAVIYNGKTLNHIPKLKTVVEGLPCLEKVVLIPFVGELEEPEKYEIPSLVSWSNFLNTVPSDKLPTDIQFEQLPFNHPAFVLFSSGTTGLPKCIVHSGAGLLLQLKKEHVIHGDMTPDDVLFYYTTTGWMMWNWLVAGLSVGATIVLWDGSPFKPSPICLWELSDELNVTHFGTSAKYIQSLQEANVRPMDVCKLDSLKAVYSTGSPLKPESFDFVYEHIKKDVMLGSITGGTDICSLFAGHNASLPVYRGEIQCICLGMDIQAWTDFKKPVYANAADLVCVTPFPCMPVCMYGDGPEKTKYKNAYFDVYPHIWYHGDFVWINPNTGGVVMLGRSDGTLNPNGVRFGSAEIYNVVDKFNVDGGIEDSLCVGQKIKGEDDERVVLFLKMKDGSVSISDELVKKLKITIRGELSPRHVPAFILAIKDIPYTINGKKVEVAVKKILGGQKVTATGTLSNPESLDLYYKNGLRISVLIASSSICSFIMTLKRSPNLEDSSRGSKKRRTTVSTTSPIPNDTTNMECLTCIREIGYSNSDCINLDLTPSTYFRLAVLIGDPTEKYLLQKDEDETIKLLASYAHQLAVESELTLNAILMLYPLLSNYNEQGLSKLISVSSTIALVKSQFESGIRERIDLNKIMLSDIRYARLFPLLCYLKDASTAPVYNIISIDQDDSQDIATQDYLQASNNYEIIQDSDNELLDSSELVIDMTQDSHAFVLAPSVPDNSSYQFQSSSLVEQEEIYNFDSEAGATDLFGSRHSSQSVDRNTSFSAPLNLPSPVSKNSSTISLPILDSQSELSISQSHVSTSSTSFPNIGDSQKNIPEYEELTTAELKAKNVFASINNQTNSQQAYIQSASTQEPPESSSSSSSSSQTGSLDPNKRKEIITHLKSNPEIWKKIAMYNTVSIDECLAGITCKRREMKMVLDEFAAAKGTNKRYQSKN</sequence>
<evidence type="ECO:0000259" key="6">
    <source>
        <dbReference type="Pfam" id="PF00501"/>
    </source>
</evidence>
<protein>
    <recommendedName>
        <fullName evidence="10">Acetoacetyl-CoA synthetase</fullName>
    </recommendedName>
</protein>
<dbReference type="AlphaFoldDB" id="A0A8H7QC56"/>
<gene>
    <name evidence="8" type="ORF">INT46_001832</name>
</gene>
<reference evidence="8" key="1">
    <citation type="submission" date="2020-12" db="EMBL/GenBank/DDBJ databases">
        <title>Metabolic potential, ecology and presence of endohyphal bacteria is reflected in genomic diversity of Mucoromycotina.</title>
        <authorList>
            <person name="Muszewska A."/>
            <person name="Okrasinska A."/>
            <person name="Steczkiewicz K."/>
            <person name="Drgas O."/>
            <person name="Orlowska M."/>
            <person name="Perlinska-Lenart U."/>
            <person name="Aleksandrzak-Piekarczyk T."/>
            <person name="Szatraj K."/>
            <person name="Zielenkiewicz U."/>
            <person name="Pilsyk S."/>
            <person name="Malc E."/>
            <person name="Mieczkowski P."/>
            <person name="Kruszewska J.S."/>
            <person name="Biernat P."/>
            <person name="Pawlowska J."/>
        </authorList>
    </citation>
    <scope>NUCLEOTIDE SEQUENCE</scope>
    <source>
        <strain evidence="8">CBS 226.32</strain>
    </source>
</reference>
<dbReference type="InterPro" id="IPR032387">
    <property type="entry name" value="ACAS_N"/>
</dbReference>
<dbReference type="Pfam" id="PF00501">
    <property type="entry name" value="AMP-binding"/>
    <property type="match status" value="1"/>
</dbReference>
<dbReference type="InterPro" id="IPR042099">
    <property type="entry name" value="ANL_N_sf"/>
</dbReference>
<evidence type="ECO:0000313" key="8">
    <source>
        <dbReference type="EMBL" id="KAG2189671.1"/>
    </source>
</evidence>
<dbReference type="GO" id="GO:0030729">
    <property type="term" value="F:acetoacetate-CoA ligase activity"/>
    <property type="evidence" value="ECO:0007669"/>
    <property type="project" value="InterPro"/>
</dbReference>
<feature type="region of interest" description="Disordered" evidence="5">
    <location>
        <begin position="959"/>
        <end position="988"/>
    </location>
</feature>
<name>A0A8H7QC56_9FUNG</name>
<keyword evidence="2" id="KW-0436">Ligase</keyword>
<dbReference type="Proteomes" id="UP000650833">
    <property type="component" value="Unassembled WGS sequence"/>
</dbReference>
<evidence type="ECO:0000313" key="9">
    <source>
        <dbReference type="Proteomes" id="UP000650833"/>
    </source>
</evidence>
<proteinExistence type="inferred from homology"/>
<feature type="compositionally biased region" description="Polar residues" evidence="5">
    <location>
        <begin position="963"/>
        <end position="988"/>
    </location>
</feature>
<dbReference type="PANTHER" id="PTHR42921">
    <property type="entry name" value="ACETOACETYL-COA SYNTHETASE"/>
    <property type="match status" value="1"/>
</dbReference>
<organism evidence="8 9">
    <name type="scientific">Mucor plumbeus</name>
    <dbReference type="NCBI Taxonomy" id="97098"/>
    <lineage>
        <taxon>Eukaryota</taxon>
        <taxon>Fungi</taxon>
        <taxon>Fungi incertae sedis</taxon>
        <taxon>Mucoromycota</taxon>
        <taxon>Mucoromycotina</taxon>
        <taxon>Mucoromycetes</taxon>
        <taxon>Mucorales</taxon>
        <taxon>Mucorineae</taxon>
        <taxon>Mucoraceae</taxon>
        <taxon>Mucor</taxon>
    </lineage>
</organism>
<accession>A0A8H7QC56</accession>
<evidence type="ECO:0000256" key="1">
    <source>
        <dbReference type="ARBA" id="ARBA00006432"/>
    </source>
</evidence>
<keyword evidence="4" id="KW-0067">ATP-binding</keyword>
<evidence type="ECO:0008006" key="10">
    <source>
        <dbReference type="Google" id="ProtNLM"/>
    </source>
</evidence>
<comment type="caution">
    <text evidence="8">The sequence shown here is derived from an EMBL/GenBank/DDBJ whole genome shotgun (WGS) entry which is preliminary data.</text>
</comment>
<evidence type="ECO:0000256" key="4">
    <source>
        <dbReference type="ARBA" id="ARBA00022840"/>
    </source>
</evidence>
<dbReference type="Gene3D" id="3.30.300.30">
    <property type="match status" value="1"/>
</dbReference>
<dbReference type="CDD" id="cd05943">
    <property type="entry name" value="AACS"/>
    <property type="match status" value="1"/>
</dbReference>
<dbReference type="InterPro" id="IPR020845">
    <property type="entry name" value="AMP-binding_CS"/>
</dbReference>
<dbReference type="OrthoDB" id="10253869at2759"/>
<dbReference type="InterPro" id="IPR045851">
    <property type="entry name" value="AMP-bd_C_sf"/>
</dbReference>
<dbReference type="EMBL" id="JAEPRC010001276">
    <property type="protein sequence ID" value="KAG2189671.1"/>
    <property type="molecule type" value="Genomic_DNA"/>
</dbReference>
<evidence type="ECO:0000256" key="2">
    <source>
        <dbReference type="ARBA" id="ARBA00022598"/>
    </source>
</evidence>
<keyword evidence="9" id="KW-1185">Reference proteome</keyword>
<dbReference type="NCBIfam" id="NF002937">
    <property type="entry name" value="PRK03584.1"/>
    <property type="match status" value="1"/>
</dbReference>
<dbReference type="PROSITE" id="PS00455">
    <property type="entry name" value="AMP_BINDING"/>
    <property type="match status" value="1"/>
</dbReference>
<comment type="similarity">
    <text evidence="1">Belongs to the ATP-dependent AMP-binding enzyme family.</text>
</comment>
<dbReference type="NCBIfam" id="TIGR01217">
    <property type="entry name" value="ac_ac_CoA_syn"/>
    <property type="match status" value="1"/>
</dbReference>
<evidence type="ECO:0000256" key="3">
    <source>
        <dbReference type="ARBA" id="ARBA00022741"/>
    </source>
</evidence>
<dbReference type="Pfam" id="PF16177">
    <property type="entry name" value="ACAS_N"/>
    <property type="match status" value="1"/>
</dbReference>
<feature type="region of interest" description="Disordered" evidence="5">
    <location>
        <begin position="1056"/>
        <end position="1087"/>
    </location>
</feature>
<dbReference type="PANTHER" id="PTHR42921:SF1">
    <property type="entry name" value="ACETOACETYL-COA SYNTHETASE"/>
    <property type="match status" value="1"/>
</dbReference>
<keyword evidence="3" id="KW-0547">Nucleotide-binding</keyword>
<dbReference type="Gene3D" id="3.40.50.12780">
    <property type="entry name" value="N-terminal domain of ligase-like"/>
    <property type="match status" value="1"/>
</dbReference>
<dbReference type="GO" id="GO:0005524">
    <property type="term" value="F:ATP binding"/>
    <property type="evidence" value="ECO:0007669"/>
    <property type="project" value="UniProtKB-KW"/>
</dbReference>
<dbReference type="SUPFAM" id="SSF56801">
    <property type="entry name" value="Acetyl-CoA synthetase-like"/>
    <property type="match status" value="1"/>
</dbReference>
<feature type="domain" description="Acetyl-coenzyme A synthetase N-terminal" evidence="7">
    <location>
        <begin position="50"/>
        <end position="107"/>
    </location>
</feature>
<feature type="compositionally biased region" description="Low complexity" evidence="5">
    <location>
        <begin position="1060"/>
        <end position="1081"/>
    </location>
</feature>